<dbReference type="Proteomes" id="UP000248423">
    <property type="component" value="Unassembled WGS sequence"/>
</dbReference>
<dbReference type="EMBL" id="KZ826335">
    <property type="protein sequence ID" value="PYI08334.1"/>
    <property type="molecule type" value="Genomic_DNA"/>
</dbReference>
<dbReference type="OrthoDB" id="4292696at2759"/>
<sequence>MATPTLPNWLLPSIYSSSRFGDSVPPTWHVVFICPMEDTERVAMMAKLSSVDEEWPDRPQAQMRRLVEIPWLTDWVAPTSAVFTLFNDDPLIIIDDQSRIDHSAIIVWKASGESSPEAARVPISRANMLLGIAATGGLSPNYTRILPESKQETPIKTTKGVLPSHLSGLRLDPSTPTLISLVHLSTMAQENLESTIGHPIIIHNWPEHQEPCSRAQLYRMFQALKICHQGNDQAFALFIDDDADGHHIVRATGSSVPNVSDPGAKKLELTTLPFDQVRNFWTAAWNPESRTPSRMPRGPYMYNPAMWELNVFGGEPIVDPDDIAGSLDTSVIFILETMTPTELRKIQSEMFMGADEPFMWVDVSDRLVSPDMQGLLTYFESEEFANEAPPNNFLAVDRKTLSDAMEPIDEREDWESIIVASYEGGDVWFDDDMQRSFAHISTGYGYDRRDPEEAENAYINLKIANMSYDELCPDGQMVYWSAYRPWAEKHMGETFARSFSQEGMKVSSDI</sequence>
<proteinExistence type="predicted"/>
<reference evidence="1 2" key="1">
    <citation type="submission" date="2018-02" db="EMBL/GenBank/DDBJ databases">
        <title>The genomes of Aspergillus section Nigri reveals drivers in fungal speciation.</title>
        <authorList>
            <consortium name="DOE Joint Genome Institute"/>
            <person name="Vesth T.C."/>
            <person name="Nybo J."/>
            <person name="Theobald S."/>
            <person name="Brandl J."/>
            <person name="Frisvad J.C."/>
            <person name="Nielsen K.F."/>
            <person name="Lyhne E.K."/>
            <person name="Kogle M.E."/>
            <person name="Kuo A."/>
            <person name="Riley R."/>
            <person name="Clum A."/>
            <person name="Nolan M."/>
            <person name="Lipzen A."/>
            <person name="Salamov A."/>
            <person name="Henrissat B."/>
            <person name="Wiebenga A."/>
            <person name="De vries R.P."/>
            <person name="Grigoriev I.V."/>
            <person name="Mortensen U.H."/>
            <person name="Andersen M.R."/>
            <person name="Baker S.E."/>
        </authorList>
    </citation>
    <scope>NUCLEOTIDE SEQUENCE [LARGE SCALE GENOMIC DNA]</scope>
    <source>
        <strain evidence="1 2">CBS 121057</strain>
    </source>
</reference>
<dbReference type="AlphaFoldDB" id="A0A319EVE5"/>
<protein>
    <submittedName>
        <fullName evidence="1">Uncharacterized protein</fullName>
    </submittedName>
</protein>
<evidence type="ECO:0000313" key="1">
    <source>
        <dbReference type="EMBL" id="PYI08334.1"/>
    </source>
</evidence>
<evidence type="ECO:0000313" key="2">
    <source>
        <dbReference type="Proteomes" id="UP000248423"/>
    </source>
</evidence>
<organism evidence="1 2">
    <name type="scientific">Aspergillus sclerotiicarbonarius (strain CBS 121057 / IBT 28362)</name>
    <dbReference type="NCBI Taxonomy" id="1448318"/>
    <lineage>
        <taxon>Eukaryota</taxon>
        <taxon>Fungi</taxon>
        <taxon>Dikarya</taxon>
        <taxon>Ascomycota</taxon>
        <taxon>Pezizomycotina</taxon>
        <taxon>Eurotiomycetes</taxon>
        <taxon>Eurotiomycetidae</taxon>
        <taxon>Eurotiales</taxon>
        <taxon>Aspergillaceae</taxon>
        <taxon>Aspergillus</taxon>
        <taxon>Aspergillus subgen. Circumdati</taxon>
    </lineage>
</organism>
<dbReference type="VEuPathDB" id="FungiDB:BO78DRAFT_468551"/>
<accession>A0A319EVE5</accession>
<gene>
    <name evidence="1" type="ORF">BO78DRAFT_468551</name>
</gene>
<name>A0A319EVE5_ASPSB</name>
<keyword evidence="2" id="KW-1185">Reference proteome</keyword>